<accession>A0A371HB31</accession>
<comment type="caution">
    <text evidence="1">The sequence shown here is derived from an EMBL/GenBank/DDBJ whole genome shotgun (WGS) entry which is preliminary data.</text>
</comment>
<evidence type="ECO:0000313" key="2">
    <source>
        <dbReference type="Proteomes" id="UP000257109"/>
    </source>
</evidence>
<keyword evidence="2" id="KW-1185">Reference proteome</keyword>
<sequence>MEMLKVREMIEKVIIPMGIWEFLALMEKGKVVEHLECSTKVGKTSRIGSFKFKKGQHPKKHYNKPYDQ</sequence>
<proteinExistence type="predicted"/>
<reference evidence="1" key="1">
    <citation type="submission" date="2018-05" db="EMBL/GenBank/DDBJ databases">
        <title>Draft genome of Mucuna pruriens seed.</title>
        <authorList>
            <person name="Nnadi N.E."/>
            <person name="Vos R."/>
            <person name="Hasami M.H."/>
            <person name="Devisetty U.K."/>
            <person name="Aguiy J.C."/>
        </authorList>
    </citation>
    <scope>NUCLEOTIDE SEQUENCE [LARGE SCALE GENOMIC DNA]</scope>
    <source>
        <strain evidence="1">JCA_2017</strain>
    </source>
</reference>
<name>A0A371HB31_MUCPR</name>
<organism evidence="1 2">
    <name type="scientific">Mucuna pruriens</name>
    <name type="common">Velvet bean</name>
    <name type="synonym">Dolichos pruriens</name>
    <dbReference type="NCBI Taxonomy" id="157652"/>
    <lineage>
        <taxon>Eukaryota</taxon>
        <taxon>Viridiplantae</taxon>
        <taxon>Streptophyta</taxon>
        <taxon>Embryophyta</taxon>
        <taxon>Tracheophyta</taxon>
        <taxon>Spermatophyta</taxon>
        <taxon>Magnoliopsida</taxon>
        <taxon>eudicotyledons</taxon>
        <taxon>Gunneridae</taxon>
        <taxon>Pentapetalae</taxon>
        <taxon>rosids</taxon>
        <taxon>fabids</taxon>
        <taxon>Fabales</taxon>
        <taxon>Fabaceae</taxon>
        <taxon>Papilionoideae</taxon>
        <taxon>50 kb inversion clade</taxon>
        <taxon>NPAAA clade</taxon>
        <taxon>indigoferoid/millettioid clade</taxon>
        <taxon>Phaseoleae</taxon>
        <taxon>Mucuna</taxon>
    </lineage>
</organism>
<dbReference type="AlphaFoldDB" id="A0A371HB31"/>
<dbReference type="Proteomes" id="UP000257109">
    <property type="component" value="Unassembled WGS sequence"/>
</dbReference>
<dbReference type="EMBL" id="QJKJ01003093">
    <property type="protein sequence ID" value="RDY00006.1"/>
    <property type="molecule type" value="Genomic_DNA"/>
</dbReference>
<protein>
    <submittedName>
        <fullName evidence="1">Uncharacterized protein</fullName>
    </submittedName>
</protein>
<feature type="non-terminal residue" evidence="1">
    <location>
        <position position="1"/>
    </location>
</feature>
<gene>
    <name evidence="1" type="ORF">CR513_16869</name>
</gene>
<evidence type="ECO:0000313" key="1">
    <source>
        <dbReference type="EMBL" id="RDY00006.1"/>
    </source>
</evidence>